<evidence type="ECO:0000256" key="4">
    <source>
        <dbReference type="ARBA" id="ARBA00023273"/>
    </source>
</evidence>
<comment type="caution">
    <text evidence="8">The sequence shown here is derived from an EMBL/GenBank/DDBJ whole genome shotgun (WGS) entry which is preliminary data.</text>
</comment>
<dbReference type="GO" id="GO:0005829">
    <property type="term" value="C:cytosol"/>
    <property type="evidence" value="ECO:0007669"/>
    <property type="project" value="TreeGrafter"/>
</dbReference>
<gene>
    <name evidence="8" type="ORF">DM01DRAFT_1332907</name>
</gene>
<dbReference type="InterPro" id="IPR051281">
    <property type="entry name" value="Dual-spec_lipid-protein_phosph"/>
</dbReference>
<dbReference type="Gene3D" id="3.90.190.10">
    <property type="entry name" value="Protein tyrosine phosphatase superfamily"/>
    <property type="match status" value="1"/>
</dbReference>
<dbReference type="PANTHER" id="PTHR12305">
    <property type="entry name" value="PHOSPHATASE WITH HOMOLOGY TO TENSIN"/>
    <property type="match status" value="1"/>
</dbReference>
<dbReference type="PROSITE" id="PS51181">
    <property type="entry name" value="PPASE_TENSIN"/>
    <property type="match status" value="1"/>
</dbReference>
<evidence type="ECO:0000256" key="1">
    <source>
        <dbReference type="ARBA" id="ARBA00004316"/>
    </source>
</evidence>
<evidence type="ECO:0000313" key="8">
    <source>
        <dbReference type="EMBL" id="ORX59434.1"/>
    </source>
</evidence>
<comment type="similarity">
    <text evidence="2">Belongs to the PTEN phosphatase protein family.</text>
</comment>
<evidence type="ECO:0000259" key="5">
    <source>
        <dbReference type="PROSITE" id="PS50056"/>
    </source>
</evidence>
<dbReference type="InterPro" id="IPR016130">
    <property type="entry name" value="Tyr_Pase_AS"/>
</dbReference>
<dbReference type="Proteomes" id="UP000242146">
    <property type="component" value="Unassembled WGS sequence"/>
</dbReference>
<dbReference type="GO" id="GO:0016314">
    <property type="term" value="F:phosphatidylinositol-3,4,5-trisphosphate 3-phosphatase activity"/>
    <property type="evidence" value="ECO:0007669"/>
    <property type="project" value="TreeGrafter"/>
</dbReference>
<dbReference type="Pfam" id="PF22784">
    <property type="entry name" value="PTP-SAK"/>
    <property type="match status" value="1"/>
</dbReference>
<keyword evidence="9" id="KW-1185">Reference proteome</keyword>
<dbReference type="PROSITE" id="PS50056">
    <property type="entry name" value="TYR_PHOSPHATASE_2"/>
    <property type="match status" value="1"/>
</dbReference>
<feature type="domain" description="C2 tensin-type" evidence="7">
    <location>
        <begin position="169"/>
        <end position="297"/>
    </location>
</feature>
<dbReference type="InterPro" id="IPR029021">
    <property type="entry name" value="Prot-tyrosine_phosphatase-like"/>
</dbReference>
<dbReference type="SUPFAM" id="SSF49562">
    <property type="entry name" value="C2 domain (Calcium/lipid-binding domain, CaLB)"/>
    <property type="match status" value="1"/>
</dbReference>
<dbReference type="EMBL" id="MCGT01000005">
    <property type="protein sequence ID" value="ORX59434.1"/>
    <property type="molecule type" value="Genomic_DNA"/>
</dbReference>
<proteinExistence type="inferred from homology"/>
<evidence type="ECO:0000259" key="6">
    <source>
        <dbReference type="PROSITE" id="PS51181"/>
    </source>
</evidence>
<reference evidence="8 9" key="1">
    <citation type="submission" date="2016-07" db="EMBL/GenBank/DDBJ databases">
        <title>Pervasive Adenine N6-methylation of Active Genes in Fungi.</title>
        <authorList>
            <consortium name="DOE Joint Genome Institute"/>
            <person name="Mondo S.J."/>
            <person name="Dannebaum R.O."/>
            <person name="Kuo R.C."/>
            <person name="Labutti K."/>
            <person name="Haridas S."/>
            <person name="Kuo A."/>
            <person name="Salamov A."/>
            <person name="Ahrendt S.R."/>
            <person name="Lipzen A."/>
            <person name="Sullivan W."/>
            <person name="Andreopoulos W.B."/>
            <person name="Clum A."/>
            <person name="Lindquist E."/>
            <person name="Daum C."/>
            <person name="Ramamoorthy G.K."/>
            <person name="Gryganskyi A."/>
            <person name="Culley D."/>
            <person name="Magnuson J.K."/>
            <person name="James T.Y."/>
            <person name="O'Malley M.A."/>
            <person name="Stajich J.E."/>
            <person name="Spatafora J.W."/>
            <person name="Visel A."/>
            <person name="Grigoriev I.V."/>
        </authorList>
    </citation>
    <scope>NUCLEOTIDE SEQUENCE [LARGE SCALE GENOMIC DNA]</scope>
    <source>
        <strain evidence="8 9">NRRL 3301</strain>
    </source>
</reference>
<dbReference type="AlphaFoldDB" id="A0A1X2GQW5"/>
<dbReference type="Pfam" id="PF10409">
    <property type="entry name" value="PTEN_C2"/>
    <property type="match status" value="1"/>
</dbReference>
<dbReference type="GO" id="GO:0042995">
    <property type="term" value="C:cell projection"/>
    <property type="evidence" value="ECO:0007669"/>
    <property type="project" value="UniProtKB-SubCell"/>
</dbReference>
<dbReference type="OrthoDB" id="5632at2759"/>
<dbReference type="SUPFAM" id="SSF52799">
    <property type="entry name" value="(Phosphotyrosine protein) phosphatases II"/>
    <property type="match status" value="1"/>
</dbReference>
<dbReference type="STRING" id="101127.A0A1X2GQW5"/>
<dbReference type="InterPro" id="IPR029023">
    <property type="entry name" value="Tensin_phosphatase"/>
</dbReference>
<dbReference type="SMART" id="SM01326">
    <property type="entry name" value="PTEN_C2"/>
    <property type="match status" value="1"/>
</dbReference>
<feature type="domain" description="Tyrosine specific protein phosphatases" evidence="5">
    <location>
        <begin position="99"/>
        <end position="138"/>
    </location>
</feature>
<comment type="subcellular location">
    <subcellularLocation>
        <location evidence="1">Cell projection</location>
    </subcellularLocation>
</comment>
<keyword evidence="4" id="KW-0966">Cell projection</keyword>
<dbReference type="InterPro" id="IPR035892">
    <property type="entry name" value="C2_domain_sf"/>
</dbReference>
<organism evidence="8 9">
    <name type="scientific">Hesseltinella vesiculosa</name>
    <dbReference type="NCBI Taxonomy" id="101127"/>
    <lineage>
        <taxon>Eukaryota</taxon>
        <taxon>Fungi</taxon>
        <taxon>Fungi incertae sedis</taxon>
        <taxon>Mucoromycota</taxon>
        <taxon>Mucoromycotina</taxon>
        <taxon>Mucoromycetes</taxon>
        <taxon>Mucorales</taxon>
        <taxon>Cunninghamellaceae</taxon>
        <taxon>Hesseltinella</taxon>
    </lineage>
</organism>
<dbReference type="PROSITE" id="PS51182">
    <property type="entry name" value="C2_TENSIN"/>
    <property type="match status" value="1"/>
</dbReference>
<dbReference type="InterPro" id="IPR057023">
    <property type="entry name" value="PTP-SAK"/>
</dbReference>
<protein>
    <submittedName>
        <fullName evidence="8">Phosphatases II</fullName>
    </submittedName>
</protein>
<sequence length="297" mass="33983">MELDLSYITDQIIAMSYPGQGMEGLYRNQLDNVKSFLDKQHADHYKIFNLRSEKGYDGAKLATQTDYAFDDHQVPTMAIMLKFCCEASAWMKQDDSNVVVVHCKAGKGRTGLMVAILLLYCGLDATADDAIQRFGDQRTTDGKGVTVPSQLRYIHYFDRWMKHENTLDPRPVRLTQLVLSPIPTPYQPGKDRGFEFTIQDHANQVLYHQNHPGFKMTRSSDNLILDLGQMPLCREDLRIRFLHAPSLLTTSVLFSFWVNTSFILDESMVLSLQELDGAHKHRSLFAPDFSVTLHYIR</sequence>
<name>A0A1X2GQW5_9FUNG</name>
<evidence type="ECO:0000256" key="3">
    <source>
        <dbReference type="ARBA" id="ARBA00022801"/>
    </source>
</evidence>
<evidence type="ECO:0000259" key="7">
    <source>
        <dbReference type="PROSITE" id="PS51182"/>
    </source>
</evidence>
<dbReference type="InterPro" id="IPR000387">
    <property type="entry name" value="Tyr_Pase_dom"/>
</dbReference>
<dbReference type="SMART" id="SM00404">
    <property type="entry name" value="PTPc_motif"/>
    <property type="match status" value="1"/>
</dbReference>
<evidence type="ECO:0000256" key="2">
    <source>
        <dbReference type="ARBA" id="ARBA00007881"/>
    </source>
</evidence>
<keyword evidence="3" id="KW-0378">Hydrolase</keyword>
<evidence type="ECO:0000313" key="9">
    <source>
        <dbReference type="Proteomes" id="UP000242146"/>
    </source>
</evidence>
<dbReference type="PROSITE" id="PS00383">
    <property type="entry name" value="TYR_PHOSPHATASE_1"/>
    <property type="match status" value="1"/>
</dbReference>
<dbReference type="InterPro" id="IPR014020">
    <property type="entry name" value="Tensin_C2-dom"/>
</dbReference>
<dbReference type="Gene3D" id="2.60.40.1110">
    <property type="match status" value="1"/>
</dbReference>
<feature type="domain" description="Phosphatase tensin-type" evidence="6">
    <location>
        <begin position="1"/>
        <end position="164"/>
    </location>
</feature>
<dbReference type="InterPro" id="IPR003595">
    <property type="entry name" value="Tyr_Pase_cat"/>
</dbReference>
<accession>A0A1X2GQW5</accession>